<name>A0A8J3DER3_9BACT</name>
<dbReference type="PANTHER" id="PTHR18640">
    <property type="entry name" value="SOLUTE CARRIER FAMILY 10 MEMBER 7"/>
    <property type="match status" value="1"/>
</dbReference>
<feature type="transmembrane region" description="Helical" evidence="1">
    <location>
        <begin position="304"/>
        <end position="326"/>
    </location>
</feature>
<comment type="caution">
    <text evidence="2">The sequence shown here is derived from an EMBL/GenBank/DDBJ whole genome shotgun (WGS) entry which is preliminary data.</text>
</comment>
<proteinExistence type="predicted"/>
<feature type="transmembrane region" description="Helical" evidence="1">
    <location>
        <begin position="138"/>
        <end position="163"/>
    </location>
</feature>
<dbReference type="InterPro" id="IPR016833">
    <property type="entry name" value="Put_Na-Bile_cotransptr"/>
</dbReference>
<gene>
    <name evidence="2" type="ORF">GCM10007047_30020</name>
</gene>
<sequence>MARDAKMCRVVKFVLSNRFVVGVFVATLLAAVIPQGAAEGSWLFPQWTTKIGVFVIFFLQGMILPTEELRRGLAQWRVHGFTQLFIFVVMPLLAWLLSLPFTEILGPALTFGWLFLGIVPCTISTSVVYATKSGGSTIVALFNTSVANVLGIFIVPAFFVWWTGNSGEGAPIGEMLLKIVILLLLPLILGQGMRPLLRAFIDRHKHLPGKITPYIIYYIIYLSFAQAVLNRFWEKQPPAALAISFGGTVLLALVSWSLCALALRSLPFKREDKLSAFFCSTQKTVAAGVPMAQSLLAFHEWDTGVVLLPLLCYSLLQLSLGGLIVGKLEAKNVAER</sequence>
<reference evidence="2" key="2">
    <citation type="submission" date="2020-09" db="EMBL/GenBank/DDBJ databases">
        <authorList>
            <person name="Sun Q."/>
            <person name="Kim S."/>
        </authorList>
    </citation>
    <scope>NUCLEOTIDE SEQUENCE</scope>
    <source>
        <strain evidence="2">KCTC 12870</strain>
    </source>
</reference>
<feature type="transmembrane region" description="Helical" evidence="1">
    <location>
        <begin position="48"/>
        <end position="66"/>
    </location>
</feature>
<evidence type="ECO:0000256" key="1">
    <source>
        <dbReference type="SAM" id="Phobius"/>
    </source>
</evidence>
<dbReference type="AlphaFoldDB" id="A0A8J3DER3"/>
<feature type="transmembrane region" description="Helical" evidence="1">
    <location>
        <begin position="275"/>
        <end position="298"/>
    </location>
</feature>
<dbReference type="Pfam" id="PF13593">
    <property type="entry name" value="SBF_like"/>
    <property type="match status" value="1"/>
</dbReference>
<feature type="transmembrane region" description="Helical" evidence="1">
    <location>
        <begin position="175"/>
        <end position="193"/>
    </location>
</feature>
<accession>A0A8J3DER3</accession>
<dbReference type="PANTHER" id="PTHR18640:SF5">
    <property type="entry name" value="SODIUM_BILE ACID COTRANSPORTER 7"/>
    <property type="match status" value="1"/>
</dbReference>
<evidence type="ECO:0000313" key="2">
    <source>
        <dbReference type="EMBL" id="GHC10700.1"/>
    </source>
</evidence>
<keyword evidence="3" id="KW-1185">Reference proteome</keyword>
<feature type="transmembrane region" description="Helical" evidence="1">
    <location>
        <begin position="78"/>
        <end position="98"/>
    </location>
</feature>
<feature type="transmembrane region" description="Helical" evidence="1">
    <location>
        <begin position="110"/>
        <end position="131"/>
    </location>
</feature>
<protein>
    <submittedName>
        <fullName evidence="2">Transporter</fullName>
    </submittedName>
</protein>
<dbReference type="GO" id="GO:0005886">
    <property type="term" value="C:plasma membrane"/>
    <property type="evidence" value="ECO:0007669"/>
    <property type="project" value="TreeGrafter"/>
</dbReference>
<keyword evidence="1" id="KW-0812">Transmembrane</keyword>
<dbReference type="Proteomes" id="UP000642829">
    <property type="component" value="Unassembled WGS sequence"/>
</dbReference>
<feature type="transmembrane region" description="Helical" evidence="1">
    <location>
        <begin position="239"/>
        <end position="263"/>
    </location>
</feature>
<dbReference type="RefSeq" id="WP_189516698.1">
    <property type="nucleotide sequence ID" value="NZ_BMXG01000024.1"/>
</dbReference>
<dbReference type="EMBL" id="BMXG01000024">
    <property type="protein sequence ID" value="GHC10700.1"/>
    <property type="molecule type" value="Genomic_DNA"/>
</dbReference>
<dbReference type="Gene3D" id="1.20.1530.20">
    <property type="match status" value="1"/>
</dbReference>
<keyword evidence="1" id="KW-0472">Membrane</keyword>
<evidence type="ECO:0000313" key="3">
    <source>
        <dbReference type="Proteomes" id="UP000642829"/>
    </source>
</evidence>
<dbReference type="InterPro" id="IPR038770">
    <property type="entry name" value="Na+/solute_symporter_sf"/>
</dbReference>
<feature type="transmembrane region" description="Helical" evidence="1">
    <location>
        <begin position="214"/>
        <end position="233"/>
    </location>
</feature>
<organism evidence="2 3">
    <name type="scientific">Cerasicoccus arenae</name>
    <dbReference type="NCBI Taxonomy" id="424488"/>
    <lineage>
        <taxon>Bacteria</taxon>
        <taxon>Pseudomonadati</taxon>
        <taxon>Verrucomicrobiota</taxon>
        <taxon>Opitutia</taxon>
        <taxon>Puniceicoccales</taxon>
        <taxon>Cerasicoccaceae</taxon>
        <taxon>Cerasicoccus</taxon>
    </lineage>
</organism>
<keyword evidence="1" id="KW-1133">Transmembrane helix</keyword>
<reference evidence="2" key="1">
    <citation type="journal article" date="2014" name="Int. J. Syst. Evol. Microbiol.">
        <title>Complete genome sequence of Corynebacterium casei LMG S-19264T (=DSM 44701T), isolated from a smear-ripened cheese.</title>
        <authorList>
            <consortium name="US DOE Joint Genome Institute (JGI-PGF)"/>
            <person name="Walter F."/>
            <person name="Albersmeier A."/>
            <person name="Kalinowski J."/>
            <person name="Ruckert C."/>
        </authorList>
    </citation>
    <scope>NUCLEOTIDE SEQUENCE</scope>
    <source>
        <strain evidence="2">KCTC 12870</strain>
    </source>
</reference>